<dbReference type="Proteomes" id="UP000030140">
    <property type="component" value="Unassembled WGS sequence"/>
</dbReference>
<comment type="caution">
    <text evidence="2">The sequence shown here is derived from an EMBL/GenBank/DDBJ whole genome shotgun (WGS) entry which is preliminary data.</text>
</comment>
<evidence type="ECO:0000313" key="3">
    <source>
        <dbReference type="Proteomes" id="UP000030140"/>
    </source>
</evidence>
<feature type="signal peptide" evidence="1">
    <location>
        <begin position="1"/>
        <end position="21"/>
    </location>
</feature>
<dbReference type="EMBL" id="JSAQ01000001">
    <property type="protein sequence ID" value="KGO06789.1"/>
    <property type="molecule type" value="Genomic_DNA"/>
</dbReference>
<evidence type="ECO:0000256" key="1">
    <source>
        <dbReference type="SAM" id="SignalP"/>
    </source>
</evidence>
<proteinExistence type="predicted"/>
<dbReference type="SUPFAM" id="SSF48452">
    <property type="entry name" value="TPR-like"/>
    <property type="match status" value="2"/>
</dbReference>
<feature type="chain" id="PRO_5001987891" description="Tetratricopeptide repeat protein" evidence="1">
    <location>
        <begin position="22"/>
        <end position="597"/>
    </location>
</feature>
<gene>
    <name evidence="2" type="ORF">NV36_07970</name>
</gene>
<dbReference type="InterPro" id="IPR011990">
    <property type="entry name" value="TPR-like_helical_dom_sf"/>
</dbReference>
<organism evidence="2 3">
    <name type="scientific">Dokdonia donghaensis DSW-1</name>
    <dbReference type="NCBI Taxonomy" id="1300343"/>
    <lineage>
        <taxon>Bacteria</taxon>
        <taxon>Pseudomonadati</taxon>
        <taxon>Bacteroidota</taxon>
        <taxon>Flavobacteriia</taxon>
        <taxon>Flavobacteriales</taxon>
        <taxon>Flavobacteriaceae</taxon>
        <taxon>Dokdonia</taxon>
    </lineage>
</organism>
<reference evidence="2 3" key="1">
    <citation type="submission" date="2014-10" db="EMBL/GenBank/DDBJ databases">
        <title>Draft genome sequence of the proteorhodopsin-containing marine bacterium Dokdonia donghaensis.</title>
        <authorList>
            <person name="Gomez-Consarnau L."/>
            <person name="Gonzalez J.M."/>
            <person name="Riedel T."/>
            <person name="Jaenicke S."/>
            <person name="Wagner-Doebler I."/>
            <person name="Fuhrman J.A."/>
        </authorList>
    </citation>
    <scope>NUCLEOTIDE SEQUENCE [LARGE SCALE GENOMIC DNA]</scope>
    <source>
        <strain evidence="2 3">DSW-1</strain>
    </source>
</reference>
<dbReference type="InterPro" id="IPR019734">
    <property type="entry name" value="TPR_rpt"/>
</dbReference>
<dbReference type="Pfam" id="PF13181">
    <property type="entry name" value="TPR_8"/>
    <property type="match status" value="1"/>
</dbReference>
<dbReference type="AlphaFoldDB" id="A0A0A2GU47"/>
<protein>
    <recommendedName>
        <fullName evidence="4">Tetratricopeptide repeat protein</fullName>
    </recommendedName>
</protein>
<keyword evidence="1" id="KW-0732">Signal</keyword>
<dbReference type="Pfam" id="PF13174">
    <property type="entry name" value="TPR_6"/>
    <property type="match status" value="1"/>
</dbReference>
<evidence type="ECO:0000313" key="2">
    <source>
        <dbReference type="EMBL" id="KGO06789.1"/>
    </source>
</evidence>
<dbReference type="Gene3D" id="1.25.40.10">
    <property type="entry name" value="Tetratricopeptide repeat domain"/>
    <property type="match status" value="3"/>
</dbReference>
<dbReference type="Pfam" id="PF13432">
    <property type="entry name" value="TPR_16"/>
    <property type="match status" value="1"/>
</dbReference>
<dbReference type="OrthoDB" id="9763354at2"/>
<sequence length="597" mass="68682">MKKSLLLQVVMLLLVSAFAKAQSEQLARNYADQGEYQKAIISYKKALVKQRGNSVLLAGLIKSYQQLEQYNKAEEVISQNLKTTRDKGFLLVELGYNHQLQAQDSIARSYYDQVIEGVAQGTMNPYRAARTLQQHSLLEEAVRTYEVGMESNPNSNFNIQLAKLYGELGEVQKMFDAYLNLINRSGKYVQVAQRNFSIYINDDPLNDANIIFRKTLLKRLQSEQNVLYNDLLSWLFIQQKQYNKAFAQEKAIYRRTDGRYEGLENLADIAIEEGELEDAREILLFLKENIANEDVKLEAEQKLIKIDIASASTVDAQEAIKNRYEAILDEYGQTPFTIPLQIDYAHYLAFNMEQPDAAITYLKKSLKSPLRRFDEARLKMELADVLVLKEKFNQALIYYSQIQNKIKNNVISQEARFKVAQTSYYKADFDWAEAQLNVLKAGATQLIANDALELLLVIRDNSMDDSLQTALKKYATASLRAYQNKTEEAIALYDDILEVHKGEKIEDEALLSQAKLLEAKKDFKKAEKNYLTIIEYYSDGVLADDAYYRLARLYEGPLNQPEKAKNNYERIIFDLADSIYYVEAQKRFRNLRGDAIN</sequence>
<keyword evidence="3" id="KW-1185">Reference proteome</keyword>
<name>A0A0A2GU47_9FLAO</name>
<accession>A0A0A2GU47</accession>
<evidence type="ECO:0008006" key="4">
    <source>
        <dbReference type="Google" id="ProtNLM"/>
    </source>
</evidence>
<dbReference type="SMART" id="SM00028">
    <property type="entry name" value="TPR"/>
    <property type="match status" value="5"/>
</dbReference>
<dbReference type="RefSeq" id="WP_035325984.1">
    <property type="nucleotide sequence ID" value="NZ_CP015125.1"/>
</dbReference>